<dbReference type="SUPFAM" id="SSF53850">
    <property type="entry name" value="Periplasmic binding protein-like II"/>
    <property type="match status" value="1"/>
</dbReference>
<organism evidence="2 3">
    <name type="scientific">Leucobacter ruminantium</name>
    <dbReference type="NCBI Taxonomy" id="1289170"/>
    <lineage>
        <taxon>Bacteria</taxon>
        <taxon>Bacillati</taxon>
        <taxon>Actinomycetota</taxon>
        <taxon>Actinomycetes</taxon>
        <taxon>Micrococcales</taxon>
        <taxon>Microbacteriaceae</taxon>
        <taxon>Leucobacter</taxon>
    </lineage>
</organism>
<dbReference type="Proteomes" id="UP000664398">
    <property type="component" value="Unassembled WGS sequence"/>
</dbReference>
<evidence type="ECO:0000313" key="3">
    <source>
        <dbReference type="Proteomes" id="UP000664398"/>
    </source>
</evidence>
<evidence type="ECO:0000256" key="1">
    <source>
        <dbReference type="SAM" id="MobiDB-lite"/>
    </source>
</evidence>
<dbReference type="EMBL" id="JAGDYL010000005">
    <property type="protein sequence ID" value="MBO1804548.1"/>
    <property type="molecule type" value="Genomic_DNA"/>
</dbReference>
<protein>
    <recommendedName>
        <fullName evidence="4">Solute-binding protein family 3/N-terminal domain-containing protein</fullName>
    </recommendedName>
</protein>
<feature type="region of interest" description="Disordered" evidence="1">
    <location>
        <begin position="177"/>
        <end position="203"/>
    </location>
</feature>
<keyword evidence="3" id="KW-1185">Reference proteome</keyword>
<reference evidence="2" key="1">
    <citation type="submission" date="2021-03" db="EMBL/GenBank/DDBJ databases">
        <title>Leucobacter chromiisoli sp. nov., isolated from chromium-containing soil of chemical plant.</title>
        <authorList>
            <person name="Xu Z."/>
        </authorList>
    </citation>
    <scope>NUCLEOTIDE SEQUENCE</scope>
    <source>
        <strain evidence="2">A2</strain>
    </source>
</reference>
<sequence>MRANGVAGNGGNGTRGRRIGRTRGRALRVCGAALAIALLGPSLQACGVRVPADPDGTLDTVSGGTLRIGLSPEPGLVDVTARDPSGPLVDAAARVAEELDAEPEWTVRGEEGLVGMIERDELDLAVGGFTEDTPWTDRVGVSRAFDRLPGAEGRRVVVLVLMGENAFLSEVEEILDAESQPKADAESQPRAQQNPEQNPERAS</sequence>
<comment type="caution">
    <text evidence="2">The sequence shown here is derived from an EMBL/GenBank/DDBJ whole genome shotgun (WGS) entry which is preliminary data.</text>
</comment>
<name>A0A939RXC6_9MICO</name>
<proteinExistence type="predicted"/>
<evidence type="ECO:0008006" key="4">
    <source>
        <dbReference type="Google" id="ProtNLM"/>
    </source>
</evidence>
<dbReference type="RefSeq" id="WP_208045027.1">
    <property type="nucleotide sequence ID" value="NZ_JAGDYL010000005.1"/>
</dbReference>
<dbReference type="AlphaFoldDB" id="A0A939RXC6"/>
<accession>A0A939RXC6</accession>
<evidence type="ECO:0000313" key="2">
    <source>
        <dbReference type="EMBL" id="MBO1804548.1"/>
    </source>
</evidence>
<dbReference type="Gene3D" id="3.40.190.10">
    <property type="entry name" value="Periplasmic binding protein-like II"/>
    <property type="match status" value="1"/>
</dbReference>
<gene>
    <name evidence="2" type="ORF">J4H91_04345</name>
</gene>